<dbReference type="Pfam" id="PF02775">
    <property type="entry name" value="TPP_enzyme_C"/>
    <property type="match status" value="1"/>
</dbReference>
<evidence type="ECO:0000256" key="3">
    <source>
        <dbReference type="RuleBase" id="RU362132"/>
    </source>
</evidence>
<name>A0AAW3EVM0_BURGA</name>
<dbReference type="GO" id="GO:0030976">
    <property type="term" value="F:thiamine pyrophosphate binding"/>
    <property type="evidence" value="ECO:0007669"/>
    <property type="project" value="InterPro"/>
</dbReference>
<dbReference type="AlphaFoldDB" id="A0AAW3EVM0"/>
<feature type="region of interest" description="Disordered" evidence="4">
    <location>
        <begin position="1"/>
        <end position="29"/>
    </location>
</feature>
<dbReference type="InterPro" id="IPR012000">
    <property type="entry name" value="Thiamin_PyroP_enz_cen_dom"/>
</dbReference>
<dbReference type="InterPro" id="IPR029061">
    <property type="entry name" value="THDP-binding"/>
</dbReference>
<feature type="domain" description="Thiamine pyrophosphate enzyme N-terminal TPP-binding" evidence="7">
    <location>
        <begin position="30"/>
        <end position="136"/>
    </location>
</feature>
<dbReference type="Pfam" id="PF00205">
    <property type="entry name" value="TPP_enzyme_M"/>
    <property type="match status" value="1"/>
</dbReference>
<dbReference type="Proteomes" id="UP000029590">
    <property type="component" value="Unassembled WGS sequence"/>
</dbReference>
<comment type="similarity">
    <text evidence="1 3">Belongs to the TPP enzyme family.</text>
</comment>
<accession>A0AAW3EVM0</accession>
<dbReference type="GO" id="GO:0000287">
    <property type="term" value="F:magnesium ion binding"/>
    <property type="evidence" value="ECO:0007669"/>
    <property type="project" value="InterPro"/>
</dbReference>
<dbReference type="InterPro" id="IPR045229">
    <property type="entry name" value="TPP_enz"/>
</dbReference>
<protein>
    <submittedName>
        <fullName evidence="8">Thiamine pyrophosphate enzyme, central domain protein</fullName>
    </submittedName>
</protein>
<dbReference type="PANTHER" id="PTHR18968">
    <property type="entry name" value="THIAMINE PYROPHOSPHATE ENZYMES"/>
    <property type="match status" value="1"/>
</dbReference>
<comment type="caution">
    <text evidence="8">The sequence shown here is derived from an EMBL/GenBank/DDBJ whole genome shotgun (WGS) entry which is preliminary data.</text>
</comment>
<dbReference type="EMBL" id="JPGG01000018">
    <property type="protein sequence ID" value="KGC10670.1"/>
    <property type="molecule type" value="Genomic_DNA"/>
</dbReference>
<dbReference type="CDD" id="cd07035">
    <property type="entry name" value="TPP_PYR_POX_like"/>
    <property type="match status" value="1"/>
</dbReference>
<sequence length="579" mass="60735">MTVNQQAGPMTGIPSTGGSPAAPEPGKSRRGADILVEVLRSEGVEYVFGNPGTTELSFVDALTGVDGLSYILGLQEAAVVAMADGYAQASGRPGFVNLHTMAGLGHAMGALLNARQANTPLVVTAGQQDTRHVHTGPLLHGELLDIARPAVKWGHEIRHPDEIAVFARRAFQDSCAAPSGPVFLSLPMDVMERTGTAVPPAASVIHHGAIAAALPELAQALASVAPGRIAILAGDEVFVAGASDEVAQLAEALGATVFGSSWPTHLPFPSSHPLWAGNLPGTASAIRQALAPFDAMLVLGGHFSISILYTEGPAVPSSCRLFQLTSDPHQPGRTHACELACVGGIRESLRALLPLLSHSLEGRRQEIEAVLARAADQRARRRGEIRARAESELRRPETTPWAAAHELARALGSGTPLVDESPATMPLIRGMLDTDATRQYYGNRGAILGWGMGAAVGVSLGLGRQPVVAVIGDGSALYAPQALWTAAHERLPVTFVIVNNRSYDILKNFMKSQHHFASVRAGRFIGMDLDEPPIDFLALAASWGLPARRIERAGEIAAAVEHGIASGLPNLVELPVGTA</sequence>
<dbReference type="GO" id="GO:0050660">
    <property type="term" value="F:flavin adenine dinucleotide binding"/>
    <property type="evidence" value="ECO:0007669"/>
    <property type="project" value="TreeGrafter"/>
</dbReference>
<dbReference type="InterPro" id="IPR029035">
    <property type="entry name" value="DHS-like_NAD/FAD-binding_dom"/>
</dbReference>
<evidence type="ECO:0000313" key="9">
    <source>
        <dbReference type="Proteomes" id="UP000029590"/>
    </source>
</evidence>
<dbReference type="SUPFAM" id="SSF52518">
    <property type="entry name" value="Thiamin diphosphate-binding fold (THDP-binding)"/>
    <property type="match status" value="2"/>
</dbReference>
<evidence type="ECO:0000256" key="1">
    <source>
        <dbReference type="ARBA" id="ARBA00007812"/>
    </source>
</evidence>
<dbReference type="GO" id="GO:0003984">
    <property type="term" value="F:acetolactate synthase activity"/>
    <property type="evidence" value="ECO:0007669"/>
    <property type="project" value="TreeGrafter"/>
</dbReference>
<evidence type="ECO:0000313" key="8">
    <source>
        <dbReference type="EMBL" id="KGC10670.1"/>
    </source>
</evidence>
<dbReference type="SUPFAM" id="SSF52467">
    <property type="entry name" value="DHS-like NAD/FAD-binding domain"/>
    <property type="match status" value="1"/>
</dbReference>
<dbReference type="KEGG" id="bgo:BM43_2481"/>
<dbReference type="InterPro" id="IPR011766">
    <property type="entry name" value="TPP_enzyme_TPP-bd"/>
</dbReference>
<feature type="domain" description="Thiamine pyrophosphate enzyme TPP-binding" evidence="6">
    <location>
        <begin position="437"/>
        <end position="573"/>
    </location>
</feature>
<evidence type="ECO:0000256" key="4">
    <source>
        <dbReference type="SAM" id="MobiDB-lite"/>
    </source>
</evidence>
<dbReference type="CDD" id="cd02002">
    <property type="entry name" value="TPP_BFDC"/>
    <property type="match status" value="1"/>
</dbReference>
<dbReference type="RefSeq" id="WP_230676293.1">
    <property type="nucleotide sequence ID" value="NZ_CADEVY010000002.1"/>
</dbReference>
<feature type="domain" description="Thiamine pyrophosphate enzyme central" evidence="5">
    <location>
        <begin position="228"/>
        <end position="352"/>
    </location>
</feature>
<proteinExistence type="inferred from homology"/>
<reference evidence="8 9" key="1">
    <citation type="submission" date="2014-04" db="EMBL/GenBank/DDBJ databases">
        <authorList>
            <person name="Bishop-Lilly K.A."/>
            <person name="Broomall S.M."/>
            <person name="Chain P.S."/>
            <person name="Chertkov O."/>
            <person name="Coyne S.R."/>
            <person name="Daligault H.E."/>
            <person name="Davenport K.W."/>
            <person name="Erkkila T."/>
            <person name="Frey K.G."/>
            <person name="Gibbons H.S."/>
            <person name="Gu W."/>
            <person name="Jaissle J."/>
            <person name="Johnson S.L."/>
            <person name="Koroleva G.I."/>
            <person name="Ladner J.T."/>
            <person name="Lo C.-C."/>
            <person name="Minogue T.D."/>
            <person name="Munk C."/>
            <person name="Palacios G.F."/>
            <person name="Redden C.L."/>
            <person name="Rosenzweig C.N."/>
            <person name="Scholz M.B."/>
            <person name="Teshima H."/>
            <person name="Xu Y."/>
        </authorList>
    </citation>
    <scope>NUCLEOTIDE SEQUENCE [LARGE SCALE GENOMIC DNA]</scope>
    <source>
        <strain evidence="9">gladioli</strain>
    </source>
</reference>
<organism evidence="8 9">
    <name type="scientific">Burkholderia gladioli</name>
    <name type="common">Pseudomonas marginata</name>
    <name type="synonym">Phytomonas marginata</name>
    <dbReference type="NCBI Taxonomy" id="28095"/>
    <lineage>
        <taxon>Bacteria</taxon>
        <taxon>Pseudomonadati</taxon>
        <taxon>Pseudomonadota</taxon>
        <taxon>Betaproteobacteria</taxon>
        <taxon>Burkholderiales</taxon>
        <taxon>Burkholderiaceae</taxon>
        <taxon>Burkholderia</taxon>
    </lineage>
</organism>
<dbReference type="Gene3D" id="3.40.50.1220">
    <property type="entry name" value="TPP-binding domain"/>
    <property type="match status" value="1"/>
</dbReference>
<dbReference type="Gene3D" id="3.40.50.970">
    <property type="match status" value="2"/>
</dbReference>
<evidence type="ECO:0000259" key="5">
    <source>
        <dbReference type="Pfam" id="PF00205"/>
    </source>
</evidence>
<evidence type="ECO:0000259" key="7">
    <source>
        <dbReference type="Pfam" id="PF02776"/>
    </source>
</evidence>
<feature type="compositionally biased region" description="Polar residues" evidence="4">
    <location>
        <begin position="1"/>
        <end position="18"/>
    </location>
</feature>
<evidence type="ECO:0000256" key="2">
    <source>
        <dbReference type="ARBA" id="ARBA00023052"/>
    </source>
</evidence>
<dbReference type="Pfam" id="PF02776">
    <property type="entry name" value="TPP_enzyme_N"/>
    <property type="match status" value="1"/>
</dbReference>
<gene>
    <name evidence="8" type="ORF">DM48_6415</name>
</gene>
<dbReference type="GO" id="GO:0019752">
    <property type="term" value="P:carboxylic acid metabolic process"/>
    <property type="evidence" value="ECO:0007669"/>
    <property type="project" value="UniProtKB-ARBA"/>
</dbReference>
<evidence type="ECO:0000259" key="6">
    <source>
        <dbReference type="Pfam" id="PF02775"/>
    </source>
</evidence>
<dbReference type="PANTHER" id="PTHR18968:SF133">
    <property type="entry name" value="BENZOYLFORMATE DECARBOXYLASE"/>
    <property type="match status" value="1"/>
</dbReference>
<dbReference type="InterPro" id="IPR012001">
    <property type="entry name" value="Thiamin_PyroP_enz_TPP-bd_dom"/>
</dbReference>
<keyword evidence="2 3" id="KW-0786">Thiamine pyrophosphate</keyword>